<proteinExistence type="predicted"/>
<keyword evidence="2" id="KW-1185">Reference proteome</keyword>
<organism evidence="1 2">
    <name type="scientific">Larkinella rosea</name>
    <dbReference type="NCBI Taxonomy" id="2025312"/>
    <lineage>
        <taxon>Bacteria</taxon>
        <taxon>Pseudomonadati</taxon>
        <taxon>Bacteroidota</taxon>
        <taxon>Cytophagia</taxon>
        <taxon>Cytophagales</taxon>
        <taxon>Spirosomataceae</taxon>
        <taxon>Larkinella</taxon>
    </lineage>
</organism>
<comment type="caution">
    <text evidence="1">The sequence shown here is derived from an EMBL/GenBank/DDBJ whole genome shotgun (WGS) entry which is preliminary data.</text>
</comment>
<evidence type="ECO:0000313" key="2">
    <source>
        <dbReference type="Proteomes" id="UP000271925"/>
    </source>
</evidence>
<evidence type="ECO:0000313" key="1">
    <source>
        <dbReference type="EMBL" id="RRB02357.1"/>
    </source>
</evidence>
<reference evidence="1 2" key="1">
    <citation type="submission" date="2018-11" db="EMBL/GenBank/DDBJ databases">
        <authorList>
            <person name="Zhou Z."/>
            <person name="Wang G."/>
        </authorList>
    </citation>
    <scope>NUCLEOTIDE SEQUENCE [LARGE SCALE GENOMIC DNA]</scope>
    <source>
        <strain evidence="1 2">KCTC52004</strain>
    </source>
</reference>
<dbReference type="AlphaFoldDB" id="A0A3P1BMP8"/>
<accession>A0A3P1BMP8</accession>
<protein>
    <recommendedName>
        <fullName evidence="3">Lipocalin-like domain-containing protein</fullName>
    </recommendedName>
</protein>
<sequence length="140" mass="15694">MKTLGYLLLTLCIVLSCKKSEPDTLLLDPLYQNWKLIEYKGNNSAWRTVTDESFIEFRIDGSIRYEKPNPPCCAAVQVDRKSDVLKVTQTYSGPGCEYVDCASPSELRIVSLTTHELVIESILGNNSPVSNGFLKYKPAK</sequence>
<dbReference type="EMBL" id="RQJO01000009">
    <property type="protein sequence ID" value="RRB02357.1"/>
    <property type="molecule type" value="Genomic_DNA"/>
</dbReference>
<evidence type="ECO:0008006" key="3">
    <source>
        <dbReference type="Google" id="ProtNLM"/>
    </source>
</evidence>
<dbReference type="RefSeq" id="WP_124876519.1">
    <property type="nucleotide sequence ID" value="NZ_RQJO01000009.1"/>
</dbReference>
<dbReference type="Proteomes" id="UP000271925">
    <property type="component" value="Unassembled WGS sequence"/>
</dbReference>
<name>A0A3P1BMP8_9BACT</name>
<dbReference type="OrthoDB" id="956865at2"/>
<gene>
    <name evidence="1" type="ORF">EHT25_17965</name>
</gene>
<dbReference type="PROSITE" id="PS51257">
    <property type="entry name" value="PROKAR_LIPOPROTEIN"/>
    <property type="match status" value="1"/>
</dbReference>